<protein>
    <submittedName>
        <fullName evidence="1">Uncharacterized protein</fullName>
    </submittedName>
</protein>
<accession>A0ABD0KYT4</accession>
<dbReference type="AlphaFoldDB" id="A0ABD0KYT4"/>
<comment type="caution">
    <text evidence="1">The sequence shown here is derived from an EMBL/GenBank/DDBJ whole genome shotgun (WGS) entry which is preliminary data.</text>
</comment>
<keyword evidence="2" id="KW-1185">Reference proteome</keyword>
<dbReference type="InterPro" id="IPR009218">
    <property type="entry name" value="HD_phosphohydro"/>
</dbReference>
<organism evidence="1 2">
    <name type="scientific">Batillaria attramentaria</name>
    <dbReference type="NCBI Taxonomy" id="370345"/>
    <lineage>
        <taxon>Eukaryota</taxon>
        <taxon>Metazoa</taxon>
        <taxon>Spiralia</taxon>
        <taxon>Lophotrochozoa</taxon>
        <taxon>Mollusca</taxon>
        <taxon>Gastropoda</taxon>
        <taxon>Caenogastropoda</taxon>
        <taxon>Sorbeoconcha</taxon>
        <taxon>Cerithioidea</taxon>
        <taxon>Batillariidae</taxon>
        <taxon>Batillaria</taxon>
    </lineage>
</organism>
<reference evidence="1 2" key="1">
    <citation type="journal article" date="2023" name="Sci. Data">
        <title>Genome assembly of the Korean intertidal mud-creeper Batillaria attramentaria.</title>
        <authorList>
            <person name="Patra A.K."/>
            <person name="Ho P.T."/>
            <person name="Jun S."/>
            <person name="Lee S.J."/>
            <person name="Kim Y."/>
            <person name="Won Y.J."/>
        </authorList>
    </citation>
    <scope>NUCLEOTIDE SEQUENCE [LARGE SCALE GENOMIC DNA]</scope>
    <source>
        <strain evidence="1">Wonlab-2016</strain>
    </source>
</reference>
<dbReference type="EMBL" id="JACVVK020000108">
    <property type="protein sequence ID" value="KAK7491937.1"/>
    <property type="molecule type" value="Genomic_DNA"/>
</dbReference>
<dbReference type="PANTHER" id="PTHR21174">
    <property type="match status" value="1"/>
</dbReference>
<gene>
    <name evidence="1" type="ORF">BaRGS_00016783</name>
</gene>
<name>A0ABD0KYT4_9CAEN</name>
<dbReference type="Proteomes" id="UP001519460">
    <property type="component" value="Unassembled WGS sequence"/>
</dbReference>
<proteinExistence type="predicted"/>
<dbReference type="PANTHER" id="PTHR21174:SF0">
    <property type="entry name" value="HD PHOSPHOHYDROLASE FAMILY PROTEIN-RELATED"/>
    <property type="match status" value="1"/>
</dbReference>
<evidence type="ECO:0000313" key="1">
    <source>
        <dbReference type="EMBL" id="KAK7491937.1"/>
    </source>
</evidence>
<evidence type="ECO:0000313" key="2">
    <source>
        <dbReference type="Proteomes" id="UP001519460"/>
    </source>
</evidence>
<feature type="non-terminal residue" evidence="1">
    <location>
        <position position="76"/>
    </location>
</feature>
<sequence length="76" mass="9215">MTSADVETWLRSLSENAVKLSSDCFEKWCREISRRYSEKWRFYHTLKHISDMMTQFGRWRNNITDRDAVVLAILFH</sequence>